<feature type="compositionally biased region" description="Pro residues" evidence="1">
    <location>
        <begin position="7"/>
        <end position="17"/>
    </location>
</feature>
<organism evidence="2 3">
    <name type="scientific">Tanacetum coccineum</name>
    <dbReference type="NCBI Taxonomy" id="301880"/>
    <lineage>
        <taxon>Eukaryota</taxon>
        <taxon>Viridiplantae</taxon>
        <taxon>Streptophyta</taxon>
        <taxon>Embryophyta</taxon>
        <taxon>Tracheophyta</taxon>
        <taxon>Spermatophyta</taxon>
        <taxon>Magnoliopsida</taxon>
        <taxon>eudicotyledons</taxon>
        <taxon>Gunneridae</taxon>
        <taxon>Pentapetalae</taxon>
        <taxon>asterids</taxon>
        <taxon>campanulids</taxon>
        <taxon>Asterales</taxon>
        <taxon>Asteraceae</taxon>
        <taxon>Asteroideae</taxon>
        <taxon>Anthemideae</taxon>
        <taxon>Anthemidinae</taxon>
        <taxon>Tanacetum</taxon>
    </lineage>
</organism>
<comment type="caution">
    <text evidence="2">The sequence shown here is derived from an EMBL/GenBank/DDBJ whole genome shotgun (WGS) entry which is preliminary data.</text>
</comment>
<accession>A0ABQ5HT03</accession>
<name>A0ABQ5HT03_9ASTR</name>
<protein>
    <submittedName>
        <fullName evidence="2">Uncharacterized protein</fullName>
    </submittedName>
</protein>
<dbReference type="EMBL" id="BQNB010019923">
    <property type="protein sequence ID" value="GJT90472.1"/>
    <property type="molecule type" value="Genomic_DNA"/>
</dbReference>
<feature type="region of interest" description="Disordered" evidence="1">
    <location>
        <begin position="1"/>
        <end position="30"/>
    </location>
</feature>
<feature type="compositionally biased region" description="Basic and acidic residues" evidence="1">
    <location>
        <begin position="156"/>
        <end position="170"/>
    </location>
</feature>
<sequence length="183" mass="20441">MSAPQDEIPPPPPPPPSSSQTPTQQTPHTVSTIKLPILKKGEYDIVYVCCVGYVRFDNQSIERDRLIGIEFVLDFVEFISSTLVRYSEDIDYFKDFENEFLAIVYNDALASDHKISSESPDSGNDNDKVNIELPSDDASIKPSDSIINANIDTESHEFNGDFETNHDTPDGRYGVSNPMDTAY</sequence>
<gene>
    <name evidence="2" type="ORF">Tco_1079317</name>
</gene>
<evidence type="ECO:0000313" key="3">
    <source>
        <dbReference type="Proteomes" id="UP001151760"/>
    </source>
</evidence>
<evidence type="ECO:0000256" key="1">
    <source>
        <dbReference type="SAM" id="MobiDB-lite"/>
    </source>
</evidence>
<reference evidence="2" key="1">
    <citation type="journal article" date="2022" name="Int. J. Mol. Sci.">
        <title>Draft Genome of Tanacetum Coccineum: Genomic Comparison of Closely Related Tanacetum-Family Plants.</title>
        <authorList>
            <person name="Yamashiro T."/>
            <person name="Shiraishi A."/>
            <person name="Nakayama K."/>
            <person name="Satake H."/>
        </authorList>
    </citation>
    <scope>NUCLEOTIDE SEQUENCE</scope>
</reference>
<proteinExistence type="predicted"/>
<keyword evidence="3" id="KW-1185">Reference proteome</keyword>
<reference evidence="2" key="2">
    <citation type="submission" date="2022-01" db="EMBL/GenBank/DDBJ databases">
        <authorList>
            <person name="Yamashiro T."/>
            <person name="Shiraishi A."/>
            <person name="Satake H."/>
            <person name="Nakayama K."/>
        </authorList>
    </citation>
    <scope>NUCLEOTIDE SEQUENCE</scope>
</reference>
<feature type="region of interest" description="Disordered" evidence="1">
    <location>
        <begin position="114"/>
        <end position="143"/>
    </location>
</feature>
<dbReference type="Proteomes" id="UP001151760">
    <property type="component" value="Unassembled WGS sequence"/>
</dbReference>
<evidence type="ECO:0000313" key="2">
    <source>
        <dbReference type="EMBL" id="GJT90472.1"/>
    </source>
</evidence>
<feature type="region of interest" description="Disordered" evidence="1">
    <location>
        <begin position="156"/>
        <end position="183"/>
    </location>
</feature>
<feature type="compositionally biased region" description="Low complexity" evidence="1">
    <location>
        <begin position="18"/>
        <end position="27"/>
    </location>
</feature>